<evidence type="ECO:0000313" key="11">
    <source>
        <dbReference type="EMBL" id="MZR29842.1"/>
    </source>
</evidence>
<evidence type="ECO:0000256" key="8">
    <source>
        <dbReference type="ARBA" id="ARBA00023316"/>
    </source>
</evidence>
<keyword evidence="12" id="KW-1185">Reference proteome</keyword>
<dbReference type="AlphaFoldDB" id="A0A6L8W5R9"/>
<evidence type="ECO:0000256" key="3">
    <source>
        <dbReference type="ARBA" id="ARBA00022723"/>
    </source>
</evidence>
<evidence type="ECO:0000256" key="1">
    <source>
        <dbReference type="ARBA" id="ARBA00001362"/>
    </source>
</evidence>
<keyword evidence="7 9" id="KW-0482">Metalloprotease</keyword>
<comment type="similarity">
    <text evidence="9 10">Belongs to the peptidase M15D family.</text>
</comment>
<reference evidence="11 12" key="1">
    <citation type="submission" date="2019-12" db="EMBL/GenBank/DDBJ databases">
        <title>Snethiella sp. nov. sp. isolated from sea sand.</title>
        <authorList>
            <person name="Kim J."/>
            <person name="Jeong S.E."/>
            <person name="Jung H.S."/>
            <person name="Jeon C.O."/>
        </authorList>
    </citation>
    <scope>NUCLEOTIDE SEQUENCE [LARGE SCALE GENOMIC DNA]</scope>
    <source>
        <strain evidence="11 12">DP05</strain>
    </source>
</reference>
<evidence type="ECO:0000313" key="12">
    <source>
        <dbReference type="Proteomes" id="UP000476030"/>
    </source>
</evidence>
<dbReference type="PANTHER" id="PTHR43126">
    <property type="entry name" value="D-ALANYL-D-ALANINE DIPEPTIDASE"/>
    <property type="match status" value="1"/>
</dbReference>
<dbReference type="PANTHER" id="PTHR43126:SF1">
    <property type="entry name" value="D-ALANYL-D-ALANINE DIPEPTIDASE"/>
    <property type="match status" value="1"/>
</dbReference>
<evidence type="ECO:0000256" key="7">
    <source>
        <dbReference type="ARBA" id="ARBA00023049"/>
    </source>
</evidence>
<evidence type="ECO:0000256" key="10">
    <source>
        <dbReference type="PIRNR" id="PIRNR026671"/>
    </source>
</evidence>
<feature type="active site" description="Proton donor/acceptor" evidence="9">
    <location>
        <position position="167"/>
    </location>
</feature>
<dbReference type="HAMAP" id="MF_01924">
    <property type="entry name" value="A_A_dipeptidase"/>
    <property type="match status" value="1"/>
</dbReference>
<feature type="binding site" evidence="9">
    <location>
        <position position="170"/>
    </location>
    <ligand>
        <name>Zn(2+)</name>
        <dbReference type="ChEBI" id="CHEBI:29105"/>
        <note>catalytic</note>
    </ligand>
</feature>
<keyword evidence="6 9" id="KW-0224">Dipeptidase</keyword>
<proteinExistence type="inferred from homology"/>
<keyword evidence="4 9" id="KW-0378">Hydrolase</keyword>
<dbReference type="GO" id="GO:0160237">
    <property type="term" value="F:D-Ala-D-Ala dipeptidase activity"/>
    <property type="evidence" value="ECO:0007669"/>
    <property type="project" value="UniProtKB-EC"/>
</dbReference>
<dbReference type="GO" id="GO:0071555">
    <property type="term" value="P:cell wall organization"/>
    <property type="evidence" value="ECO:0007669"/>
    <property type="project" value="UniProtKB-KW"/>
</dbReference>
<evidence type="ECO:0000256" key="5">
    <source>
        <dbReference type="ARBA" id="ARBA00022833"/>
    </source>
</evidence>
<dbReference type="PIRSF" id="PIRSF026671">
    <property type="entry name" value="AA_dipeptidase"/>
    <property type="match status" value="1"/>
</dbReference>
<dbReference type="RefSeq" id="WP_161314389.1">
    <property type="nucleotide sequence ID" value="NZ_WTUW01000001.1"/>
</dbReference>
<dbReference type="Pfam" id="PF01427">
    <property type="entry name" value="Peptidase_M15"/>
    <property type="match status" value="1"/>
</dbReference>
<comment type="function">
    <text evidence="9 10">Catalyzes hydrolysis of the D-alanyl-D-alanine dipeptide.</text>
</comment>
<comment type="caution">
    <text evidence="11">The sequence shown here is derived from an EMBL/GenBank/DDBJ whole genome shotgun (WGS) entry which is preliminary data.</text>
</comment>
<feature type="binding site" evidence="9">
    <location>
        <position position="103"/>
    </location>
    <ligand>
        <name>Zn(2+)</name>
        <dbReference type="ChEBI" id="CHEBI:29105"/>
        <note>catalytic</note>
    </ligand>
</feature>
<dbReference type="Gene3D" id="3.30.1380.10">
    <property type="match status" value="1"/>
</dbReference>
<evidence type="ECO:0000256" key="6">
    <source>
        <dbReference type="ARBA" id="ARBA00022997"/>
    </source>
</evidence>
<keyword evidence="8 10" id="KW-0961">Cell wall biogenesis/degradation</keyword>
<keyword evidence="2 9" id="KW-0645">Protease</keyword>
<gene>
    <name evidence="9 11" type="primary">ddpX</name>
    <name evidence="11" type="ORF">GQE98_04250</name>
</gene>
<dbReference type="SUPFAM" id="SSF55166">
    <property type="entry name" value="Hedgehog/DD-peptidase"/>
    <property type="match status" value="1"/>
</dbReference>
<keyword evidence="5 9" id="KW-0862">Zinc</keyword>
<name>A0A6L8W5R9_9PROT</name>
<dbReference type="GO" id="GO:0008270">
    <property type="term" value="F:zinc ion binding"/>
    <property type="evidence" value="ECO:0007669"/>
    <property type="project" value="UniProtKB-UniRule"/>
</dbReference>
<evidence type="ECO:0000256" key="2">
    <source>
        <dbReference type="ARBA" id="ARBA00022670"/>
    </source>
</evidence>
<comment type="cofactor">
    <cofactor evidence="9">
        <name>Zn(2+)</name>
        <dbReference type="ChEBI" id="CHEBI:29105"/>
    </cofactor>
    <text evidence="9">Binds 1 zinc ion per subunit.</text>
</comment>
<comment type="catalytic activity">
    <reaction evidence="1 9 10">
        <text>D-alanyl-D-alanine + H2O = 2 D-alanine</text>
        <dbReference type="Rhea" id="RHEA:20661"/>
        <dbReference type="ChEBI" id="CHEBI:15377"/>
        <dbReference type="ChEBI" id="CHEBI:57416"/>
        <dbReference type="ChEBI" id="CHEBI:57822"/>
        <dbReference type="EC" id="3.4.13.22"/>
    </reaction>
</comment>
<dbReference type="Proteomes" id="UP000476030">
    <property type="component" value="Unassembled WGS sequence"/>
</dbReference>
<dbReference type="NCBIfam" id="NF007557">
    <property type="entry name" value="PRK10178.1"/>
    <property type="match status" value="1"/>
</dbReference>
<dbReference type="InterPro" id="IPR000755">
    <property type="entry name" value="A_A_dipeptidase"/>
</dbReference>
<dbReference type="GO" id="GO:0008237">
    <property type="term" value="F:metallopeptidase activity"/>
    <property type="evidence" value="ECO:0007669"/>
    <property type="project" value="UniProtKB-KW"/>
</dbReference>
<dbReference type="EMBL" id="WTUW01000001">
    <property type="protein sequence ID" value="MZR29842.1"/>
    <property type="molecule type" value="Genomic_DNA"/>
</dbReference>
<dbReference type="CDD" id="cd14840">
    <property type="entry name" value="D-Ala-D-Ala_dipeptidase_Aad"/>
    <property type="match status" value="1"/>
</dbReference>
<protein>
    <recommendedName>
        <fullName evidence="9 10">D-alanyl-D-alanine dipeptidase</fullName>
        <shortName evidence="9 10">D-Ala-D-Ala dipeptidase</shortName>
        <ecNumber evidence="9 10">3.4.13.22</ecNumber>
    </recommendedName>
</protein>
<accession>A0A6L8W5R9</accession>
<sequence length="192" mass="21343">MQSSTSTGADSLVEITEETHGVMLDIKYATSDNITGKPIYDLTRCYLRREAEEKLRIAVELLLPLGLRIKIFDGYRPEAAQKLLWAACPDPDYIIPPEVGSNHTRGIAVDMTLVTSDGAELDMGTGFDDMTVQSHHRRSDIPVIAQKNRFLLQGVMSLCGWVPQDTEWWHYQLPGDDWPLLEGASTGLIGSP</sequence>
<feature type="binding site" evidence="9">
    <location>
        <position position="110"/>
    </location>
    <ligand>
        <name>Zn(2+)</name>
        <dbReference type="ChEBI" id="CHEBI:29105"/>
        <note>catalytic</note>
    </ligand>
</feature>
<keyword evidence="3 9" id="KW-0479">Metal-binding</keyword>
<organism evidence="11 12">
    <name type="scientific">Sneathiella litorea</name>
    <dbReference type="NCBI Taxonomy" id="2606216"/>
    <lineage>
        <taxon>Bacteria</taxon>
        <taxon>Pseudomonadati</taxon>
        <taxon>Pseudomonadota</taxon>
        <taxon>Alphaproteobacteria</taxon>
        <taxon>Sneathiellales</taxon>
        <taxon>Sneathiellaceae</taxon>
        <taxon>Sneathiella</taxon>
    </lineage>
</organism>
<dbReference type="InterPro" id="IPR009045">
    <property type="entry name" value="Zn_M74/Hedgehog-like"/>
</dbReference>
<dbReference type="EC" id="3.4.13.22" evidence="9 10"/>
<dbReference type="GO" id="GO:0006508">
    <property type="term" value="P:proteolysis"/>
    <property type="evidence" value="ECO:0007669"/>
    <property type="project" value="UniProtKB-KW"/>
</dbReference>
<evidence type="ECO:0000256" key="9">
    <source>
        <dbReference type="HAMAP-Rule" id="MF_01924"/>
    </source>
</evidence>
<feature type="site" description="Transition state stabilizer" evidence="9">
    <location>
        <position position="76"/>
    </location>
</feature>
<evidence type="ECO:0000256" key="4">
    <source>
        <dbReference type="ARBA" id="ARBA00022801"/>
    </source>
</evidence>